<dbReference type="EMBL" id="CM056815">
    <property type="protein sequence ID" value="KAJ8630547.1"/>
    <property type="molecule type" value="Genomic_DNA"/>
</dbReference>
<proteinExistence type="predicted"/>
<name>A0ACC2LAZ0_PERAE</name>
<evidence type="ECO:0000313" key="2">
    <source>
        <dbReference type="Proteomes" id="UP001234297"/>
    </source>
</evidence>
<protein>
    <submittedName>
        <fullName evidence="1">Uncharacterized protein</fullName>
    </submittedName>
</protein>
<gene>
    <name evidence="1" type="ORF">MRB53_023870</name>
</gene>
<organism evidence="1 2">
    <name type="scientific">Persea americana</name>
    <name type="common">Avocado</name>
    <dbReference type="NCBI Taxonomy" id="3435"/>
    <lineage>
        <taxon>Eukaryota</taxon>
        <taxon>Viridiplantae</taxon>
        <taxon>Streptophyta</taxon>
        <taxon>Embryophyta</taxon>
        <taxon>Tracheophyta</taxon>
        <taxon>Spermatophyta</taxon>
        <taxon>Magnoliopsida</taxon>
        <taxon>Magnoliidae</taxon>
        <taxon>Laurales</taxon>
        <taxon>Lauraceae</taxon>
        <taxon>Persea</taxon>
    </lineage>
</organism>
<dbReference type="Proteomes" id="UP001234297">
    <property type="component" value="Chromosome 7"/>
</dbReference>
<comment type="caution">
    <text evidence="1">The sequence shown here is derived from an EMBL/GenBank/DDBJ whole genome shotgun (WGS) entry which is preliminary data.</text>
</comment>
<sequence>MEDDVGAIIESSTEGSDRNCLESREWRGRAGAGTSERGKERAVSGEGEGKREQGKKREREERTAVATHGEGKREQEAEEKGRKCFGFAASRCGALNPRKDMEAIKQEIFILIIATATRTRWYRKAVAKNASQKKTLCQARSIDPGEKFLRGK</sequence>
<evidence type="ECO:0000313" key="1">
    <source>
        <dbReference type="EMBL" id="KAJ8630547.1"/>
    </source>
</evidence>
<reference evidence="1 2" key="1">
    <citation type="journal article" date="2022" name="Hortic Res">
        <title>A haplotype resolved chromosomal level avocado genome allows analysis of novel avocado genes.</title>
        <authorList>
            <person name="Nath O."/>
            <person name="Fletcher S.J."/>
            <person name="Hayward A."/>
            <person name="Shaw L.M."/>
            <person name="Masouleh A.K."/>
            <person name="Furtado A."/>
            <person name="Henry R.J."/>
            <person name="Mitter N."/>
        </authorList>
    </citation>
    <scope>NUCLEOTIDE SEQUENCE [LARGE SCALE GENOMIC DNA]</scope>
    <source>
        <strain evidence="2">cv. Hass</strain>
    </source>
</reference>
<keyword evidence="2" id="KW-1185">Reference proteome</keyword>
<accession>A0ACC2LAZ0</accession>